<sequence>MVRTIEGFRHQFARLATALAILTSTSCQERSGNGLGEIVSDLFTPIQIKRAGISKSREKREEDQLIFMNNTIQNNHKYYTSQFNPDGWQMWIDLRSKDGSVFDEHLSSAKLAVKDIKLPFEFPYYGHLVTNATITSGGFINLGASTKRQIANFQFVAPLMAFFNPSLNDTSTVHYFGDGQKFIVQWSNILLHENPQAGGFTFQCTLNKTGEIVFSYHQIPIPVRNISNASHAVNMGISDAYYVDTLRHYYGIWQIFRTFYTYDAVHINQSWAVDNAMVILRPKPNCITAKTCEECIERRNSTEFHCNWCQSLERCSDGFDRHRQKWLSSGCNKSEIFEVDKCGSSNDQLQIKAKDSSGPLTPWIIAVICLGAIALLIFGAWLIYAFTHPNSTSGLWLRQHGPGRFCRKRREKNQDSGPTNPSVFNKILS</sequence>
<keyword evidence="6" id="KW-0472">Membrane</keyword>
<gene>
    <name evidence="8" type="ORF">PLOB_00007237</name>
</gene>
<comment type="caution">
    <text evidence="8">The sequence shown here is derived from an EMBL/GenBank/DDBJ whole genome shotgun (WGS) entry which is preliminary data.</text>
</comment>
<dbReference type="PANTHER" id="PTHR13055:SF12">
    <property type="entry name" value="LD40707P"/>
    <property type="match status" value="1"/>
</dbReference>
<dbReference type="InterPro" id="IPR016201">
    <property type="entry name" value="PSI"/>
</dbReference>
<keyword evidence="3" id="KW-0732">Signal</keyword>
<feature type="transmembrane region" description="Helical" evidence="6">
    <location>
        <begin position="363"/>
        <end position="386"/>
    </location>
</feature>
<protein>
    <recommendedName>
        <fullName evidence="7">PSI domain-containing protein</fullName>
    </recommendedName>
</protein>
<reference evidence="8 9" key="1">
    <citation type="submission" date="2022-05" db="EMBL/GenBank/DDBJ databases">
        <authorList>
            <consortium name="Genoscope - CEA"/>
            <person name="William W."/>
        </authorList>
    </citation>
    <scope>NUCLEOTIDE SEQUENCE [LARGE SCALE GENOMIC DNA]</scope>
</reference>
<evidence type="ECO:0000256" key="2">
    <source>
        <dbReference type="ARBA" id="ARBA00022692"/>
    </source>
</evidence>
<keyword evidence="5" id="KW-0325">Glycoprotein</keyword>
<evidence type="ECO:0000259" key="7">
    <source>
        <dbReference type="SMART" id="SM00423"/>
    </source>
</evidence>
<evidence type="ECO:0000256" key="3">
    <source>
        <dbReference type="ARBA" id="ARBA00022729"/>
    </source>
</evidence>
<dbReference type="SMART" id="SM00423">
    <property type="entry name" value="PSI"/>
    <property type="match status" value="1"/>
</dbReference>
<keyword evidence="2 6" id="KW-0812">Transmembrane</keyword>
<dbReference type="PANTHER" id="PTHR13055">
    <property type="entry name" value="TUMOR ENDOTHELIAL MARKER 7 RELATED"/>
    <property type="match status" value="1"/>
</dbReference>
<evidence type="ECO:0000256" key="6">
    <source>
        <dbReference type="SAM" id="Phobius"/>
    </source>
</evidence>
<dbReference type="Proteomes" id="UP001159405">
    <property type="component" value="Unassembled WGS sequence"/>
</dbReference>
<keyword evidence="4 6" id="KW-1133">Transmembrane helix</keyword>
<accession>A0ABN8QME2</accession>
<dbReference type="InterPro" id="IPR031152">
    <property type="entry name" value="PLXDC"/>
</dbReference>
<dbReference type="EMBL" id="CALNXK010000133">
    <property type="protein sequence ID" value="CAH3165473.1"/>
    <property type="molecule type" value="Genomic_DNA"/>
</dbReference>
<feature type="domain" description="PSI" evidence="7">
    <location>
        <begin position="285"/>
        <end position="332"/>
    </location>
</feature>
<evidence type="ECO:0000313" key="9">
    <source>
        <dbReference type="Proteomes" id="UP001159405"/>
    </source>
</evidence>
<evidence type="ECO:0000256" key="1">
    <source>
        <dbReference type="ARBA" id="ARBA00004479"/>
    </source>
</evidence>
<keyword evidence="9" id="KW-1185">Reference proteome</keyword>
<comment type="subcellular location">
    <subcellularLocation>
        <location evidence="1">Membrane</location>
        <topology evidence="1">Single-pass type I membrane protein</topology>
    </subcellularLocation>
</comment>
<evidence type="ECO:0000256" key="5">
    <source>
        <dbReference type="ARBA" id="ARBA00023180"/>
    </source>
</evidence>
<evidence type="ECO:0000313" key="8">
    <source>
        <dbReference type="EMBL" id="CAH3165473.1"/>
    </source>
</evidence>
<name>A0ABN8QME2_9CNID</name>
<proteinExistence type="predicted"/>
<evidence type="ECO:0000256" key="4">
    <source>
        <dbReference type="ARBA" id="ARBA00022989"/>
    </source>
</evidence>
<dbReference type="PROSITE" id="PS51257">
    <property type="entry name" value="PROKAR_LIPOPROTEIN"/>
    <property type="match status" value="1"/>
</dbReference>
<organism evidence="8 9">
    <name type="scientific">Porites lobata</name>
    <dbReference type="NCBI Taxonomy" id="104759"/>
    <lineage>
        <taxon>Eukaryota</taxon>
        <taxon>Metazoa</taxon>
        <taxon>Cnidaria</taxon>
        <taxon>Anthozoa</taxon>
        <taxon>Hexacorallia</taxon>
        <taxon>Scleractinia</taxon>
        <taxon>Fungiina</taxon>
        <taxon>Poritidae</taxon>
        <taxon>Porites</taxon>
    </lineage>
</organism>